<keyword evidence="1" id="KW-0732">Signal</keyword>
<sequence length="83" mass="9540">MIDHFMASLVLFLGALMSEHNGYEDLVMSHDQMHKKSQDSKKANGRRFGGFSTFEDHHEVKSFESIFNAQEGVMWKNIADSFI</sequence>
<keyword evidence="3" id="KW-1185">Reference proteome</keyword>
<feature type="chain" id="PRO_5042926225" evidence="1">
    <location>
        <begin position="19"/>
        <end position="83"/>
    </location>
</feature>
<accession>A0AAP0JS40</accession>
<name>A0AAP0JS40_9MAGN</name>
<evidence type="ECO:0000313" key="3">
    <source>
        <dbReference type="Proteomes" id="UP001419268"/>
    </source>
</evidence>
<evidence type="ECO:0000313" key="2">
    <source>
        <dbReference type="EMBL" id="KAK9139137.1"/>
    </source>
</evidence>
<dbReference type="EMBL" id="JBBNAG010000004">
    <property type="protein sequence ID" value="KAK9139137.1"/>
    <property type="molecule type" value="Genomic_DNA"/>
</dbReference>
<protein>
    <submittedName>
        <fullName evidence="2">Uncharacterized protein</fullName>
    </submittedName>
</protein>
<evidence type="ECO:0000256" key="1">
    <source>
        <dbReference type="SAM" id="SignalP"/>
    </source>
</evidence>
<comment type="caution">
    <text evidence="2">The sequence shown here is derived from an EMBL/GenBank/DDBJ whole genome shotgun (WGS) entry which is preliminary data.</text>
</comment>
<gene>
    <name evidence="2" type="ORF">Scep_008818</name>
</gene>
<reference evidence="2 3" key="1">
    <citation type="submission" date="2024-01" db="EMBL/GenBank/DDBJ databases">
        <title>Genome assemblies of Stephania.</title>
        <authorList>
            <person name="Yang L."/>
        </authorList>
    </citation>
    <scope>NUCLEOTIDE SEQUENCE [LARGE SCALE GENOMIC DNA]</scope>
    <source>
        <strain evidence="2">JXDWG</strain>
        <tissue evidence="2">Leaf</tissue>
    </source>
</reference>
<proteinExistence type="predicted"/>
<organism evidence="2 3">
    <name type="scientific">Stephania cephalantha</name>
    <dbReference type="NCBI Taxonomy" id="152367"/>
    <lineage>
        <taxon>Eukaryota</taxon>
        <taxon>Viridiplantae</taxon>
        <taxon>Streptophyta</taxon>
        <taxon>Embryophyta</taxon>
        <taxon>Tracheophyta</taxon>
        <taxon>Spermatophyta</taxon>
        <taxon>Magnoliopsida</taxon>
        <taxon>Ranunculales</taxon>
        <taxon>Menispermaceae</taxon>
        <taxon>Menispermoideae</taxon>
        <taxon>Cissampelideae</taxon>
        <taxon>Stephania</taxon>
    </lineage>
</organism>
<dbReference type="AlphaFoldDB" id="A0AAP0JS40"/>
<dbReference type="Proteomes" id="UP001419268">
    <property type="component" value="Unassembled WGS sequence"/>
</dbReference>
<feature type="signal peptide" evidence="1">
    <location>
        <begin position="1"/>
        <end position="18"/>
    </location>
</feature>